<name>A0A6A6Y233_9PEZI</name>
<dbReference type="EMBL" id="MU003720">
    <property type="protein sequence ID" value="KAF2802876.1"/>
    <property type="molecule type" value="Genomic_DNA"/>
</dbReference>
<gene>
    <name evidence="2 4" type="ORF">BDZ99DRAFT_576476</name>
</gene>
<evidence type="ECO:0000313" key="2">
    <source>
        <dbReference type="EMBL" id="KAF2802876.1"/>
    </source>
</evidence>
<reference evidence="2 4" key="1">
    <citation type="journal article" date="2020" name="Stud. Mycol.">
        <title>101 Dothideomycetes genomes: a test case for predicting lifestyles and emergence of pathogens.</title>
        <authorList>
            <person name="Haridas S."/>
            <person name="Albert R."/>
            <person name="Binder M."/>
            <person name="Bloem J."/>
            <person name="Labutti K."/>
            <person name="Salamov A."/>
            <person name="Andreopoulos B."/>
            <person name="Baker S."/>
            <person name="Barry K."/>
            <person name="Bills G."/>
            <person name="Bluhm B."/>
            <person name="Cannon C."/>
            <person name="Castanera R."/>
            <person name="Culley D."/>
            <person name="Daum C."/>
            <person name="Ezra D."/>
            <person name="Gonzalez J."/>
            <person name="Henrissat B."/>
            <person name="Kuo A."/>
            <person name="Liang C."/>
            <person name="Lipzen A."/>
            <person name="Lutzoni F."/>
            <person name="Magnuson J."/>
            <person name="Mondo S."/>
            <person name="Nolan M."/>
            <person name="Ohm R."/>
            <person name="Pangilinan J."/>
            <person name="Park H.-J."/>
            <person name="Ramirez L."/>
            <person name="Alfaro M."/>
            <person name="Sun H."/>
            <person name="Tritt A."/>
            <person name="Yoshinaga Y."/>
            <person name="Zwiers L.-H."/>
            <person name="Turgeon B."/>
            <person name="Goodwin S."/>
            <person name="Spatafora J."/>
            <person name="Crous P."/>
            <person name="Grigoriev I."/>
        </authorList>
    </citation>
    <scope>NUCLEOTIDE SEQUENCE</scope>
    <source>
        <strain evidence="2 4">CBS 304.34</strain>
    </source>
</reference>
<accession>A0A6A6Y233</accession>
<evidence type="ECO:0000313" key="3">
    <source>
        <dbReference type="Proteomes" id="UP000504636"/>
    </source>
</evidence>
<evidence type="ECO:0000256" key="1">
    <source>
        <dbReference type="SAM" id="MobiDB-lite"/>
    </source>
</evidence>
<feature type="region of interest" description="Disordered" evidence="1">
    <location>
        <begin position="1"/>
        <end position="22"/>
    </location>
</feature>
<dbReference type="GeneID" id="54469481"/>
<feature type="compositionally biased region" description="Low complexity" evidence="1">
    <location>
        <begin position="8"/>
        <end position="22"/>
    </location>
</feature>
<organism evidence="2">
    <name type="scientific">Mytilinidion resinicola</name>
    <dbReference type="NCBI Taxonomy" id="574789"/>
    <lineage>
        <taxon>Eukaryota</taxon>
        <taxon>Fungi</taxon>
        <taxon>Dikarya</taxon>
        <taxon>Ascomycota</taxon>
        <taxon>Pezizomycotina</taxon>
        <taxon>Dothideomycetes</taxon>
        <taxon>Pleosporomycetidae</taxon>
        <taxon>Mytilinidiales</taxon>
        <taxon>Mytilinidiaceae</taxon>
        <taxon>Mytilinidion</taxon>
    </lineage>
</organism>
<dbReference type="OrthoDB" id="5426775at2759"/>
<dbReference type="AlphaFoldDB" id="A0A6A6Y233"/>
<sequence>MPGKRPRSTCSASSPATAPEASRPANDWLALLRTSLFIVTALLTSPAVLQRPLVLESAACAPSTLLPCNTCAARVRTPPNVNKPAPSTAAPPLRLTPTCSLLNKADITAITEKNREQEPLPHAQAIIDTRRAALKEYILFRGEGSSGGIKGLTEGPELLGSLARPQPYSCIGYITTTGDDTHPHSPCRLPAGRMAWLTSTFRKAAIFDENQVHASLQAARDGALLINYMHDFYSLAYPIAPPRSSRRVISP</sequence>
<reference evidence="4" key="2">
    <citation type="submission" date="2020-04" db="EMBL/GenBank/DDBJ databases">
        <authorList>
            <consortium name="NCBI Genome Project"/>
        </authorList>
    </citation>
    <scope>NUCLEOTIDE SEQUENCE</scope>
    <source>
        <strain evidence="4">CBS 304.34</strain>
    </source>
</reference>
<dbReference type="RefSeq" id="XP_033569840.1">
    <property type="nucleotide sequence ID" value="XM_033728588.1"/>
</dbReference>
<dbReference type="Proteomes" id="UP000504636">
    <property type="component" value="Unplaced"/>
</dbReference>
<protein>
    <submittedName>
        <fullName evidence="2 4">Uncharacterized protein</fullName>
    </submittedName>
</protein>
<keyword evidence="3" id="KW-1185">Reference proteome</keyword>
<reference evidence="4" key="3">
    <citation type="submission" date="2025-04" db="UniProtKB">
        <authorList>
            <consortium name="RefSeq"/>
        </authorList>
    </citation>
    <scope>IDENTIFICATION</scope>
    <source>
        <strain evidence="4">CBS 304.34</strain>
    </source>
</reference>
<evidence type="ECO:0000313" key="4">
    <source>
        <dbReference type="RefSeq" id="XP_033569840.1"/>
    </source>
</evidence>
<proteinExistence type="predicted"/>